<name>A0ABR6X8B1_9BURK</name>
<organism evidence="4 5">
    <name type="scientific">Undibacterium seohonense</name>
    <dbReference type="NCBI Taxonomy" id="1344950"/>
    <lineage>
        <taxon>Bacteria</taxon>
        <taxon>Pseudomonadati</taxon>
        <taxon>Pseudomonadota</taxon>
        <taxon>Betaproteobacteria</taxon>
        <taxon>Burkholderiales</taxon>
        <taxon>Oxalobacteraceae</taxon>
        <taxon>Undibacterium</taxon>
    </lineage>
</organism>
<evidence type="ECO:0000259" key="3">
    <source>
        <dbReference type="Pfam" id="PF01370"/>
    </source>
</evidence>
<evidence type="ECO:0000313" key="4">
    <source>
        <dbReference type="EMBL" id="MBC3808810.1"/>
    </source>
</evidence>
<dbReference type="InterPro" id="IPR036291">
    <property type="entry name" value="NAD(P)-bd_dom_sf"/>
</dbReference>
<dbReference type="InterPro" id="IPR001509">
    <property type="entry name" value="Epimerase_deHydtase"/>
</dbReference>
<dbReference type="SUPFAM" id="SSF51735">
    <property type="entry name" value="NAD(P)-binding Rossmann-fold domains"/>
    <property type="match status" value="1"/>
</dbReference>
<comment type="similarity">
    <text evidence="2">Belongs to the NAD(P)-dependent epimerase/dehydratase family.</text>
</comment>
<comment type="caution">
    <text evidence="4">The sequence shown here is derived from an EMBL/GenBank/DDBJ whole genome shotgun (WGS) entry which is preliminary data.</text>
</comment>
<keyword evidence="5" id="KW-1185">Reference proteome</keyword>
<proteinExistence type="inferred from homology"/>
<gene>
    <name evidence="4" type="ORF">H8K52_15820</name>
</gene>
<comment type="pathway">
    <text evidence="1">Bacterial outer membrane biogenesis; LPS O-antigen biosynthesis.</text>
</comment>
<dbReference type="Pfam" id="PF01370">
    <property type="entry name" value="Epimerase"/>
    <property type="match status" value="1"/>
</dbReference>
<evidence type="ECO:0000256" key="1">
    <source>
        <dbReference type="ARBA" id="ARBA00005125"/>
    </source>
</evidence>
<accession>A0ABR6X8B1</accession>
<dbReference type="PANTHER" id="PTHR43000">
    <property type="entry name" value="DTDP-D-GLUCOSE 4,6-DEHYDRATASE-RELATED"/>
    <property type="match status" value="1"/>
</dbReference>
<reference evidence="4 5" key="1">
    <citation type="submission" date="2020-08" db="EMBL/GenBank/DDBJ databases">
        <title>Novel species isolated from subtropical streams in China.</title>
        <authorList>
            <person name="Lu H."/>
        </authorList>
    </citation>
    <scope>NUCLEOTIDE SEQUENCE [LARGE SCALE GENOMIC DNA]</scope>
    <source>
        <strain evidence="4 5">KACC 16656</strain>
    </source>
</reference>
<dbReference type="CDD" id="cd05232">
    <property type="entry name" value="UDP_G4E_4_SDR_e"/>
    <property type="match status" value="1"/>
</dbReference>
<feature type="domain" description="NAD-dependent epimerase/dehydratase" evidence="3">
    <location>
        <begin position="5"/>
        <end position="224"/>
    </location>
</feature>
<protein>
    <submittedName>
        <fullName evidence="4">SDR family oxidoreductase</fullName>
    </submittedName>
</protein>
<dbReference type="Proteomes" id="UP000648257">
    <property type="component" value="Unassembled WGS sequence"/>
</dbReference>
<dbReference type="RefSeq" id="WP_186923876.1">
    <property type="nucleotide sequence ID" value="NZ_JACOFW010000020.1"/>
</dbReference>
<evidence type="ECO:0000313" key="5">
    <source>
        <dbReference type="Proteomes" id="UP000648257"/>
    </source>
</evidence>
<dbReference type="Gene3D" id="3.40.50.720">
    <property type="entry name" value="NAD(P)-binding Rossmann-like Domain"/>
    <property type="match status" value="1"/>
</dbReference>
<sequence length="321" mass="34975">MLPSILMTGSTGFVGSHLAQRLVEKNYPLLCATRSDKKIAGLRTQNVGDIDGNTEWSTCFNQPIDTVIHCAARVHVMNESAGDPLHAFRQVNVLGTIRLAEQAAQAGVRQFIYLSSVKVNGELTSPGTAFTEEDQAQASDPYGISKLEAEQALLALSKTTGMSVTIIRPPLVYGAGVGANFLSMLRWVQKQVPLPLAKIQNRRSLIYVENLVDLIVTCIQNPAAYNQIFLASDDEDVSTSQLLQQAARALQVPSRLFPFPSSVLVFFAHLLGKKSVTDRLCQSLQIDISKAKKVLHWTPPFTLAQGLQACASVLTNTNNKN</sequence>
<evidence type="ECO:0000256" key="2">
    <source>
        <dbReference type="ARBA" id="ARBA00007637"/>
    </source>
</evidence>
<dbReference type="EMBL" id="JACOFW010000020">
    <property type="protein sequence ID" value="MBC3808810.1"/>
    <property type="molecule type" value="Genomic_DNA"/>
</dbReference>